<dbReference type="AlphaFoldDB" id="A0A154W8B4"/>
<comment type="caution">
    <text evidence="3">The sequence shown here is derived from an EMBL/GenBank/DDBJ whole genome shotgun (WGS) entry which is preliminary data.</text>
</comment>
<dbReference type="SUPFAM" id="SSF103481">
    <property type="entry name" value="Multidrug resistance efflux transporter EmrE"/>
    <property type="match status" value="2"/>
</dbReference>
<keyword evidence="1" id="KW-0812">Transmembrane</keyword>
<evidence type="ECO:0000313" key="4">
    <source>
        <dbReference type="Proteomes" id="UP000076400"/>
    </source>
</evidence>
<keyword evidence="1" id="KW-0472">Membrane</keyword>
<proteinExistence type="predicted"/>
<evidence type="ECO:0000259" key="2">
    <source>
        <dbReference type="Pfam" id="PF00892"/>
    </source>
</evidence>
<feature type="transmembrane region" description="Helical" evidence="1">
    <location>
        <begin position="71"/>
        <end position="91"/>
    </location>
</feature>
<dbReference type="Proteomes" id="UP000076400">
    <property type="component" value="Unassembled WGS sequence"/>
</dbReference>
<gene>
    <name evidence="3" type="ORF">AUP43_06790</name>
</gene>
<feature type="transmembrane region" description="Helical" evidence="1">
    <location>
        <begin position="287"/>
        <end position="305"/>
    </location>
</feature>
<name>A0A154W8B4_9PROT</name>
<dbReference type="PANTHER" id="PTHR22911:SF137">
    <property type="entry name" value="SOLUTE CARRIER FAMILY 35 MEMBER G2-RELATED"/>
    <property type="match status" value="1"/>
</dbReference>
<feature type="transmembrane region" description="Helical" evidence="1">
    <location>
        <begin position="126"/>
        <end position="146"/>
    </location>
</feature>
<protein>
    <recommendedName>
        <fullName evidence="2">EamA domain-containing protein</fullName>
    </recommendedName>
</protein>
<feature type="transmembrane region" description="Helical" evidence="1">
    <location>
        <begin position="263"/>
        <end position="280"/>
    </location>
</feature>
<evidence type="ECO:0000256" key="1">
    <source>
        <dbReference type="SAM" id="Phobius"/>
    </source>
</evidence>
<sequence>MTFLEPWIAVTVVAAALQCVRTALQRSLSGTMSAIGATYVRYLFGAPWAGVLLAILLLGPERDMPSLPGSFFLWCLLGGTCQIIGTWLLLIAFRLRNFAVGTVFAKTETVQVALLSSMILGEALGLMSWLGVLVSLAGVFLLSLMPQASGAGWRGRLRDLSAPATRIGLAAGFLFAVCAVTIRAGAQSLGDQDPLLRALTVLTVMSAIQTVLMTVYVVARERRQFALMLANAPKALLIGLTSIAGSMGWYLAMTLETPAKVQAVGQIELVFTVLVSRLAFGERPRLSELAGIALIVLGILALLASR</sequence>
<keyword evidence="4" id="KW-1185">Reference proteome</keyword>
<feature type="transmembrane region" description="Helical" evidence="1">
    <location>
        <begin position="167"/>
        <end position="186"/>
    </location>
</feature>
<feature type="domain" description="EamA" evidence="2">
    <location>
        <begin position="169"/>
        <end position="302"/>
    </location>
</feature>
<feature type="transmembrane region" description="Helical" evidence="1">
    <location>
        <begin position="6"/>
        <end position="24"/>
    </location>
</feature>
<dbReference type="RefSeq" id="WP_067554568.1">
    <property type="nucleotide sequence ID" value="NZ_LPXN01000095.1"/>
</dbReference>
<feature type="transmembrane region" description="Helical" evidence="1">
    <location>
        <begin position="198"/>
        <end position="219"/>
    </location>
</feature>
<feature type="domain" description="EamA" evidence="2">
    <location>
        <begin position="7"/>
        <end position="143"/>
    </location>
</feature>
<dbReference type="EMBL" id="LPXN01000095">
    <property type="protein sequence ID" value="KZD09751.1"/>
    <property type="molecule type" value="Genomic_DNA"/>
</dbReference>
<feature type="transmembrane region" description="Helical" evidence="1">
    <location>
        <begin position="36"/>
        <end position="59"/>
    </location>
</feature>
<reference evidence="3 4" key="1">
    <citation type="submission" date="2015-12" db="EMBL/GenBank/DDBJ databases">
        <title>Genome sequence of Oceanibaculum pacificum MCCC 1A02656.</title>
        <authorList>
            <person name="Lu L."/>
            <person name="Lai Q."/>
            <person name="Shao Z."/>
            <person name="Qian P."/>
        </authorList>
    </citation>
    <scope>NUCLEOTIDE SEQUENCE [LARGE SCALE GENOMIC DNA]</scope>
    <source>
        <strain evidence="3 4">MCCC 1A02656</strain>
    </source>
</reference>
<evidence type="ECO:0000313" key="3">
    <source>
        <dbReference type="EMBL" id="KZD09751.1"/>
    </source>
</evidence>
<dbReference type="InterPro" id="IPR037185">
    <property type="entry name" value="EmrE-like"/>
</dbReference>
<keyword evidence="1" id="KW-1133">Transmembrane helix</keyword>
<accession>A0A154W8B4</accession>
<dbReference type="Pfam" id="PF00892">
    <property type="entry name" value="EamA"/>
    <property type="match status" value="2"/>
</dbReference>
<feature type="transmembrane region" description="Helical" evidence="1">
    <location>
        <begin position="98"/>
        <end position="120"/>
    </location>
</feature>
<dbReference type="GO" id="GO:0016020">
    <property type="term" value="C:membrane"/>
    <property type="evidence" value="ECO:0007669"/>
    <property type="project" value="InterPro"/>
</dbReference>
<dbReference type="Gene3D" id="1.10.3730.20">
    <property type="match status" value="1"/>
</dbReference>
<dbReference type="PANTHER" id="PTHR22911">
    <property type="entry name" value="ACYL-MALONYL CONDENSING ENZYME-RELATED"/>
    <property type="match status" value="1"/>
</dbReference>
<dbReference type="InterPro" id="IPR000620">
    <property type="entry name" value="EamA_dom"/>
</dbReference>
<feature type="transmembrane region" description="Helical" evidence="1">
    <location>
        <begin position="231"/>
        <end position="251"/>
    </location>
</feature>
<organism evidence="3 4">
    <name type="scientific">Oceanibaculum pacificum</name>
    <dbReference type="NCBI Taxonomy" id="580166"/>
    <lineage>
        <taxon>Bacteria</taxon>
        <taxon>Pseudomonadati</taxon>
        <taxon>Pseudomonadota</taxon>
        <taxon>Alphaproteobacteria</taxon>
        <taxon>Rhodospirillales</taxon>
        <taxon>Oceanibaculaceae</taxon>
        <taxon>Oceanibaculum</taxon>
    </lineage>
</organism>